<dbReference type="Proteomes" id="UP000765509">
    <property type="component" value="Unassembled WGS sequence"/>
</dbReference>
<gene>
    <name evidence="2" type="ORF">O181_001412</name>
</gene>
<proteinExistence type="predicted"/>
<feature type="region of interest" description="Disordered" evidence="1">
    <location>
        <begin position="100"/>
        <end position="126"/>
    </location>
</feature>
<feature type="region of interest" description="Disordered" evidence="1">
    <location>
        <begin position="1"/>
        <end position="62"/>
    </location>
</feature>
<evidence type="ECO:0000313" key="3">
    <source>
        <dbReference type="Proteomes" id="UP000765509"/>
    </source>
</evidence>
<dbReference type="AlphaFoldDB" id="A0A9Q3GD07"/>
<comment type="caution">
    <text evidence="2">The sequence shown here is derived from an EMBL/GenBank/DDBJ whole genome shotgun (WGS) entry which is preliminary data.</text>
</comment>
<evidence type="ECO:0000256" key="1">
    <source>
        <dbReference type="SAM" id="MobiDB-lite"/>
    </source>
</evidence>
<reference evidence="2" key="1">
    <citation type="submission" date="2021-03" db="EMBL/GenBank/DDBJ databases">
        <title>Draft genome sequence of rust myrtle Austropuccinia psidii MF-1, a brazilian biotype.</title>
        <authorList>
            <person name="Quecine M.C."/>
            <person name="Pachon D.M.R."/>
            <person name="Bonatelli M.L."/>
            <person name="Correr F.H."/>
            <person name="Franceschini L.M."/>
            <person name="Leite T.F."/>
            <person name="Margarido G.R.A."/>
            <person name="Almeida C.A."/>
            <person name="Ferrarezi J.A."/>
            <person name="Labate C.A."/>
        </authorList>
    </citation>
    <scope>NUCLEOTIDE SEQUENCE</scope>
    <source>
        <strain evidence="2">MF-1</strain>
    </source>
</reference>
<sequence length="148" mass="16741">MESPQAIQTPGGEGNQYKGTSSHYPSYRRIIEPDRAYSDSFRLTRSRPTQLSSSSQEKTRVQSDIQDFFQPQAERVIPNDPEAVGLGERSTKEPEIVLNNSTISSPNDRNITPTQNEHNVVTPESNLKSDKLWLKMSQFAVKAQEKFN</sequence>
<dbReference type="EMBL" id="AVOT02000203">
    <property type="protein sequence ID" value="MBW0461697.1"/>
    <property type="molecule type" value="Genomic_DNA"/>
</dbReference>
<protein>
    <submittedName>
        <fullName evidence="2">Uncharacterized protein</fullName>
    </submittedName>
</protein>
<accession>A0A9Q3GD07</accession>
<evidence type="ECO:0000313" key="2">
    <source>
        <dbReference type="EMBL" id="MBW0461697.1"/>
    </source>
</evidence>
<dbReference type="OrthoDB" id="2157866at2759"/>
<keyword evidence="3" id="KW-1185">Reference proteome</keyword>
<organism evidence="2 3">
    <name type="scientific">Austropuccinia psidii MF-1</name>
    <dbReference type="NCBI Taxonomy" id="1389203"/>
    <lineage>
        <taxon>Eukaryota</taxon>
        <taxon>Fungi</taxon>
        <taxon>Dikarya</taxon>
        <taxon>Basidiomycota</taxon>
        <taxon>Pucciniomycotina</taxon>
        <taxon>Pucciniomycetes</taxon>
        <taxon>Pucciniales</taxon>
        <taxon>Sphaerophragmiaceae</taxon>
        <taxon>Austropuccinia</taxon>
    </lineage>
</organism>
<feature type="compositionally biased region" description="Polar residues" evidence="1">
    <location>
        <begin position="41"/>
        <end position="56"/>
    </location>
</feature>
<name>A0A9Q3GD07_9BASI</name>